<dbReference type="InterPro" id="IPR001508">
    <property type="entry name" value="Iono_Glu_rcpt_met"/>
</dbReference>
<feature type="binding site" evidence="15">
    <location>
        <position position="495"/>
    </location>
    <ligand>
        <name>L-glutamate</name>
        <dbReference type="ChEBI" id="CHEBI:29985"/>
    </ligand>
</feature>
<organism evidence="22 23">
    <name type="scientific">Paralvinella palmiformis</name>
    <dbReference type="NCBI Taxonomy" id="53620"/>
    <lineage>
        <taxon>Eukaryota</taxon>
        <taxon>Metazoa</taxon>
        <taxon>Spiralia</taxon>
        <taxon>Lophotrochozoa</taxon>
        <taxon>Annelida</taxon>
        <taxon>Polychaeta</taxon>
        <taxon>Sedentaria</taxon>
        <taxon>Canalipalpata</taxon>
        <taxon>Terebellida</taxon>
        <taxon>Terebelliformia</taxon>
        <taxon>Alvinellidae</taxon>
        <taxon>Paralvinella</taxon>
    </lineage>
</organism>
<evidence type="ECO:0000256" key="5">
    <source>
        <dbReference type="ARBA" id="ARBA00022989"/>
    </source>
</evidence>
<proteinExistence type="predicted"/>
<dbReference type="GO" id="GO:0045211">
    <property type="term" value="C:postsynaptic membrane"/>
    <property type="evidence" value="ECO:0007669"/>
    <property type="project" value="UniProtKB-SubCell"/>
</dbReference>
<dbReference type="Gene3D" id="3.40.190.10">
    <property type="entry name" value="Periplasmic binding protein-like II"/>
    <property type="match status" value="2"/>
</dbReference>
<keyword evidence="17" id="KW-1015">Disulfide bond</keyword>
<dbReference type="InterPro" id="IPR001320">
    <property type="entry name" value="Iontro_rcpt_C"/>
</dbReference>
<comment type="subcellular location">
    <subcellularLocation>
        <location evidence="1">Cell membrane</location>
        <topology evidence="1">Multi-pass membrane protein</topology>
    </subcellularLocation>
    <subcellularLocation>
        <location evidence="14">Postsynaptic cell membrane</location>
    </subcellularLocation>
</comment>
<feature type="site" description="Interaction with the cone snail toxin Con-ikot-ikot" evidence="16">
    <location>
        <position position="767"/>
    </location>
</feature>
<keyword evidence="2" id="KW-0813">Transport</keyword>
<accession>A0AAD9JW20</accession>
<keyword evidence="13" id="KW-0407">Ion channel</keyword>
<evidence type="ECO:0000256" key="19">
    <source>
        <dbReference type="SAM" id="Phobius"/>
    </source>
</evidence>
<feature type="disulfide bond" evidence="17">
    <location>
        <begin position="103"/>
        <end position="362"/>
    </location>
</feature>
<feature type="domain" description="Ionotropic glutamate receptor C-terminal" evidence="20">
    <location>
        <begin position="412"/>
        <end position="784"/>
    </location>
</feature>
<dbReference type="EMBL" id="JAODUP010000147">
    <property type="protein sequence ID" value="KAK2159740.1"/>
    <property type="molecule type" value="Genomic_DNA"/>
</dbReference>
<dbReference type="InterPro" id="IPR015683">
    <property type="entry name" value="Ionotropic_Glu_rcpt"/>
</dbReference>
<dbReference type="Pfam" id="PF01094">
    <property type="entry name" value="ANF_receptor"/>
    <property type="match status" value="1"/>
</dbReference>
<comment type="caution">
    <text evidence="22">The sequence shown here is derived from an EMBL/GenBank/DDBJ whole genome shotgun (WGS) entry which is preliminary data.</text>
</comment>
<evidence type="ECO:0000256" key="1">
    <source>
        <dbReference type="ARBA" id="ARBA00004651"/>
    </source>
</evidence>
<evidence type="ECO:0000259" key="20">
    <source>
        <dbReference type="SMART" id="SM00079"/>
    </source>
</evidence>
<dbReference type="SUPFAM" id="SSF53850">
    <property type="entry name" value="Periplasmic binding protein-like II"/>
    <property type="match status" value="1"/>
</dbReference>
<dbReference type="SMART" id="SM00079">
    <property type="entry name" value="PBPe"/>
    <property type="match status" value="1"/>
</dbReference>
<evidence type="ECO:0000256" key="3">
    <source>
        <dbReference type="ARBA" id="ARBA00022475"/>
    </source>
</evidence>
<feature type="disulfide bond" evidence="17">
    <location>
        <begin position="733"/>
        <end position="787"/>
    </location>
</feature>
<keyword evidence="3" id="KW-1003">Cell membrane</keyword>
<evidence type="ECO:0000256" key="8">
    <source>
        <dbReference type="ARBA" id="ARBA00023136"/>
    </source>
</evidence>
<keyword evidence="4 19" id="KW-0812">Transmembrane</keyword>
<keyword evidence="12" id="KW-1071">Ligand-gated ion channel</keyword>
<feature type="transmembrane region" description="Helical" evidence="19">
    <location>
        <begin position="620"/>
        <end position="642"/>
    </location>
</feature>
<keyword evidence="10" id="KW-0325">Glycoprotein</keyword>
<dbReference type="Gene3D" id="3.40.50.2300">
    <property type="match status" value="2"/>
</dbReference>
<evidence type="ECO:0000259" key="21">
    <source>
        <dbReference type="SMART" id="SM00918"/>
    </source>
</evidence>
<feature type="binding site" evidence="15">
    <location>
        <position position="500"/>
    </location>
    <ligand>
        <name>L-glutamate</name>
        <dbReference type="ChEBI" id="CHEBI:29985"/>
    </ligand>
</feature>
<keyword evidence="5 19" id="KW-1133">Transmembrane helix</keyword>
<evidence type="ECO:0000256" key="6">
    <source>
        <dbReference type="ARBA" id="ARBA00023018"/>
    </source>
</evidence>
<evidence type="ECO:0000256" key="9">
    <source>
        <dbReference type="ARBA" id="ARBA00023170"/>
    </source>
</evidence>
<feature type="site" description="Crucial to convey clamshell closure to channel opening" evidence="16">
    <location>
        <position position="645"/>
    </location>
</feature>
<evidence type="ECO:0000256" key="13">
    <source>
        <dbReference type="ARBA" id="ARBA00023303"/>
    </source>
</evidence>
<keyword evidence="8 19" id="KW-0472">Membrane</keyword>
<dbReference type="Pfam" id="PF10613">
    <property type="entry name" value="Lig_chan-Glu_bd"/>
    <property type="match status" value="1"/>
</dbReference>
<evidence type="ECO:0000256" key="15">
    <source>
        <dbReference type="PIRSR" id="PIRSR601508-1"/>
    </source>
</evidence>
<dbReference type="Proteomes" id="UP001208570">
    <property type="component" value="Unassembled WGS sequence"/>
</dbReference>
<dbReference type="PANTHER" id="PTHR18966">
    <property type="entry name" value="IONOTROPIC GLUTAMATE RECEPTOR"/>
    <property type="match status" value="1"/>
</dbReference>
<feature type="compositionally biased region" description="Polar residues" evidence="18">
    <location>
        <begin position="915"/>
        <end position="934"/>
    </location>
</feature>
<dbReference type="AlphaFoldDB" id="A0AAD9JW20"/>
<feature type="binding site" evidence="15">
    <location>
        <position position="667"/>
    </location>
    <ligand>
        <name>L-glutamate</name>
        <dbReference type="ChEBI" id="CHEBI:29985"/>
    </ligand>
</feature>
<gene>
    <name evidence="22" type="ORF">LSH36_147g05036</name>
</gene>
<keyword evidence="9" id="KW-0675">Receptor</keyword>
<evidence type="ECO:0000256" key="11">
    <source>
        <dbReference type="ARBA" id="ARBA00023257"/>
    </source>
</evidence>
<dbReference type="InterPro" id="IPR001828">
    <property type="entry name" value="ANF_lig-bd_rcpt"/>
</dbReference>
<dbReference type="InterPro" id="IPR028082">
    <property type="entry name" value="Peripla_BP_I"/>
</dbReference>
<keyword evidence="11" id="KW-0628">Postsynaptic cell membrane</keyword>
<name>A0AAD9JW20_9ANNE</name>
<reference evidence="22" key="1">
    <citation type="journal article" date="2023" name="Mol. Biol. Evol.">
        <title>Third-Generation Sequencing Reveals the Adaptive Role of the Epigenome in Three Deep-Sea Polychaetes.</title>
        <authorList>
            <person name="Perez M."/>
            <person name="Aroh O."/>
            <person name="Sun Y."/>
            <person name="Lan Y."/>
            <person name="Juniper S.K."/>
            <person name="Young C.R."/>
            <person name="Angers B."/>
            <person name="Qian P.Y."/>
        </authorList>
    </citation>
    <scope>NUCLEOTIDE SEQUENCE</scope>
    <source>
        <strain evidence="22">P08H-3</strain>
    </source>
</reference>
<evidence type="ECO:0000313" key="22">
    <source>
        <dbReference type="EMBL" id="KAK2159740.1"/>
    </source>
</evidence>
<evidence type="ECO:0000256" key="12">
    <source>
        <dbReference type="ARBA" id="ARBA00023286"/>
    </source>
</evidence>
<sequence length="934" mass="104385">MTTGRASRRVRSLCADYLRAGCCLLPAILQLACGSQSNETLRIEIKIGALFGGDSFDRSGYVAFLLAIDYVNSREDILPNITLSSVTSHDSTDGTFDTIKRACTLLRKEPITIIGPTTTADVKAVSPIFDSLQIPHLTSAATDSTLSIYREQYPYLFKMSPPDNFQSAAIIDILNYYGWKRIGIIASLTDYGRNGAINLQSEALKRDWTITSILYFLPNCNLTDTLSSSLLELKNKGTRVMILHCQAKYARVVLEVAYSLGMINKGWAWIATDGVSSMDELYNSCADVPSHMQGIIGLRAVHSSGSLYADFTNILKNGTEISAETNFVANVFDAVLATSYALHDYILDGHVLNPPRFDNNTCTTGRLRPWSEGQLLADYIAKVTGEGVAHYINFTEDRYPGITKYNILNLRKKGWKQEEPFTMEKKDTNYTGHMKYEGYCIDLLTRLQETLGFQYELYVVPDGNFGVEDPKTGQWNGMVGELVHDRADLAVASLTINYEREQVIDFTKPFQDLGNLILVAKESAQQSLFAFMDPFSMRLWLVVGGAYILCGLVTTLVSWLSPFGKRGAFSSSPDTVRDKYKPDRNVFNLWNSLWHTFSMWSTQGAEVAPNSLSGRLVYGAWYFTVMVISATYTANLAAFLTVQRIDNLQDLANQQEIKYGVVLDTATYQFFQVQMTEPYRTVYKTMEERSTYVLNSTMGLQLVCNSYGKPLSQRYAFIHDSIPLEYAANQIPCHTVTIGRLFNQFGYGLALQKNSPYVDLFSLEILKLRQSGYLNSIYTKWVLSGTCQIEDETSSDGEPAQQATLIQMVGVFILMGSLLILAILVIPFEYCAVARSDKKKDSSLSFHGALMQRCRSVRADVKHNMTTCLCCKSDHDVQHESEIQRGEIIRGYDMSSVVMAQDNRGFVADADHTPETSATVQRGNDANNVNTSKL</sequence>
<dbReference type="Pfam" id="PF00060">
    <property type="entry name" value="Lig_chan"/>
    <property type="match status" value="1"/>
</dbReference>
<evidence type="ECO:0000313" key="23">
    <source>
        <dbReference type="Proteomes" id="UP001208570"/>
    </source>
</evidence>
<feature type="region of interest" description="Disordered" evidence="18">
    <location>
        <begin position="914"/>
        <end position="934"/>
    </location>
</feature>
<dbReference type="SMART" id="SM00918">
    <property type="entry name" value="Lig_chan-Glu_bd"/>
    <property type="match status" value="1"/>
</dbReference>
<dbReference type="InterPro" id="IPR019594">
    <property type="entry name" value="Glu/Gly-bd"/>
</dbReference>
<evidence type="ECO:0000256" key="10">
    <source>
        <dbReference type="ARBA" id="ARBA00023180"/>
    </source>
</evidence>
<protein>
    <submittedName>
        <fullName evidence="22">Uncharacterized protein</fullName>
    </submittedName>
</protein>
<dbReference type="SUPFAM" id="SSF53822">
    <property type="entry name" value="Periplasmic binding protein-like I"/>
    <property type="match status" value="1"/>
</dbReference>
<dbReference type="GO" id="GO:0038023">
    <property type="term" value="F:signaling receptor activity"/>
    <property type="evidence" value="ECO:0007669"/>
    <property type="project" value="InterPro"/>
</dbReference>
<feature type="domain" description="Ionotropic glutamate receptor L-glutamate and glycine-binding" evidence="21">
    <location>
        <begin position="420"/>
        <end position="484"/>
    </location>
</feature>
<evidence type="ECO:0000256" key="2">
    <source>
        <dbReference type="ARBA" id="ARBA00022448"/>
    </source>
</evidence>
<keyword evidence="7" id="KW-0406">Ion transport</keyword>
<evidence type="ECO:0000256" key="14">
    <source>
        <dbReference type="ARBA" id="ARBA00034100"/>
    </source>
</evidence>
<keyword evidence="23" id="KW-1185">Reference proteome</keyword>
<evidence type="ECO:0000256" key="18">
    <source>
        <dbReference type="SAM" id="MobiDB-lite"/>
    </source>
</evidence>
<dbReference type="PRINTS" id="PR00177">
    <property type="entry name" value="NMDARECEPTOR"/>
</dbReference>
<feature type="transmembrane region" description="Helical" evidence="19">
    <location>
        <begin position="539"/>
        <end position="560"/>
    </location>
</feature>
<evidence type="ECO:0000256" key="4">
    <source>
        <dbReference type="ARBA" id="ARBA00022692"/>
    </source>
</evidence>
<dbReference type="FunFam" id="1.10.287.70:FF:000143">
    <property type="entry name" value="Probable glutamate receptor"/>
    <property type="match status" value="1"/>
</dbReference>
<feature type="binding site" evidence="15">
    <location>
        <position position="720"/>
    </location>
    <ligand>
        <name>L-glutamate</name>
        <dbReference type="ChEBI" id="CHEBI:29985"/>
    </ligand>
</feature>
<evidence type="ECO:0000256" key="16">
    <source>
        <dbReference type="PIRSR" id="PIRSR601508-2"/>
    </source>
</evidence>
<feature type="transmembrane region" description="Helical" evidence="19">
    <location>
        <begin position="805"/>
        <end position="828"/>
    </location>
</feature>
<dbReference type="Gene3D" id="1.10.287.70">
    <property type="match status" value="1"/>
</dbReference>
<dbReference type="GO" id="GO:0015276">
    <property type="term" value="F:ligand-gated monoatomic ion channel activity"/>
    <property type="evidence" value="ECO:0007669"/>
    <property type="project" value="InterPro"/>
</dbReference>
<evidence type="ECO:0000256" key="7">
    <source>
        <dbReference type="ARBA" id="ARBA00023065"/>
    </source>
</evidence>
<dbReference type="FunFam" id="3.40.190.10:FF:000399">
    <property type="entry name" value="Predicted protein"/>
    <property type="match status" value="1"/>
</dbReference>
<evidence type="ECO:0000256" key="17">
    <source>
        <dbReference type="PIRSR" id="PIRSR601508-3"/>
    </source>
</evidence>
<keyword evidence="6" id="KW-0770">Synapse</keyword>